<evidence type="ECO:0000313" key="6">
    <source>
        <dbReference type="Proteomes" id="UP001418222"/>
    </source>
</evidence>
<proteinExistence type="predicted"/>
<dbReference type="CDD" id="cd22460">
    <property type="entry name" value="KH-I_PEPPER_rpt2_like"/>
    <property type="match status" value="2"/>
</dbReference>
<gene>
    <name evidence="5" type="ORF">KSP39_PZI003491</name>
</gene>
<reference evidence="5 6" key="1">
    <citation type="journal article" date="2022" name="Nat. Plants">
        <title>Genomes of leafy and leafless Platanthera orchids illuminate the evolution of mycoheterotrophy.</title>
        <authorList>
            <person name="Li M.H."/>
            <person name="Liu K.W."/>
            <person name="Li Z."/>
            <person name="Lu H.C."/>
            <person name="Ye Q.L."/>
            <person name="Zhang D."/>
            <person name="Wang J.Y."/>
            <person name="Li Y.F."/>
            <person name="Zhong Z.M."/>
            <person name="Liu X."/>
            <person name="Yu X."/>
            <person name="Liu D.K."/>
            <person name="Tu X.D."/>
            <person name="Liu B."/>
            <person name="Hao Y."/>
            <person name="Liao X.Y."/>
            <person name="Jiang Y.T."/>
            <person name="Sun W.H."/>
            <person name="Chen J."/>
            <person name="Chen Y.Q."/>
            <person name="Ai Y."/>
            <person name="Zhai J.W."/>
            <person name="Wu S.S."/>
            <person name="Zhou Z."/>
            <person name="Hsiao Y.Y."/>
            <person name="Wu W.L."/>
            <person name="Chen Y.Y."/>
            <person name="Lin Y.F."/>
            <person name="Hsu J.L."/>
            <person name="Li C.Y."/>
            <person name="Wang Z.W."/>
            <person name="Zhao X."/>
            <person name="Zhong W.Y."/>
            <person name="Ma X.K."/>
            <person name="Ma L."/>
            <person name="Huang J."/>
            <person name="Chen G.Z."/>
            <person name="Huang M.Z."/>
            <person name="Huang L."/>
            <person name="Peng D.H."/>
            <person name="Luo Y.B."/>
            <person name="Zou S.Q."/>
            <person name="Chen S.P."/>
            <person name="Lan S."/>
            <person name="Tsai W.C."/>
            <person name="Van de Peer Y."/>
            <person name="Liu Z.J."/>
        </authorList>
    </citation>
    <scope>NUCLEOTIDE SEQUENCE [LARGE SCALE GENOMIC DNA]</scope>
    <source>
        <strain evidence="5">Lor287</strain>
    </source>
</reference>
<dbReference type="InterPro" id="IPR004088">
    <property type="entry name" value="KH_dom_type_1"/>
</dbReference>
<evidence type="ECO:0000256" key="2">
    <source>
        <dbReference type="PROSITE-ProRule" id="PRU00117"/>
    </source>
</evidence>
<dbReference type="Pfam" id="PF00013">
    <property type="entry name" value="KH_1"/>
    <property type="match status" value="5"/>
</dbReference>
<sequence>MEGSSTTGKRHELSSPSSGGPDPNDPFHYSSIAPASSRRQTPSKPAAFMETFFRLLCPSDKTGSVIGKGGAVIRQIREETGTRVRIEEPVPGCFDRIVLIMAEAGPRRRSEGVVDSEEELFPAQRALVRVFERMARGEEGEDGNQKDVQGKVACRLLAPIGHVGSVLGKGGKMVEKIRLESGAQIRVLPKEQVPHCAVPGDELIQISGSFSAVKKALISVASCLQDNIRADPPTFLTIKPYLGTLPAPYPPLDAYPQRGYLPSPHGPDYHHRAYSSNPPLDNITSPHWKFPEEEVAFRMLCSNDKVGSIIGKSCVIIRSLQSETGAAIKIVDAASDFDDRIIMITALESYEMKHSPAQDAVLRVHSRLTEASIDKGLVSTRLLVPAQQVGCLLGKGGSIITEMRRITGANIKIFVSEQLPKCAHPNDGLVQASGSSQSVREALLHITNRIRETFFPPKHYPNIGVSHYPHIIPDTPPPFRPKKDAPPLVPYPAVDFSHVSDPSLESPRNPSASSRTLQSGNPITAVGSTTQAGMESSKTASVAVPQHYMEFVHGKSDDNIALIKEISGADVTIYDPKLGAYEGTIIISGSQKQISTAKGLVHAFILNGL</sequence>
<evidence type="ECO:0000313" key="5">
    <source>
        <dbReference type="EMBL" id="KAK8951517.1"/>
    </source>
</evidence>
<dbReference type="SUPFAM" id="SSF54791">
    <property type="entry name" value="Eukaryotic type KH-domain (KH-domain type I)"/>
    <property type="match status" value="5"/>
</dbReference>
<dbReference type="InterPro" id="IPR036612">
    <property type="entry name" value="KH_dom_type_1_sf"/>
</dbReference>
<dbReference type="EMBL" id="JBBWWQ010000003">
    <property type="protein sequence ID" value="KAK8951517.1"/>
    <property type="molecule type" value="Genomic_DNA"/>
</dbReference>
<feature type="domain" description="K Homology" evidence="4">
    <location>
        <begin position="536"/>
        <end position="606"/>
    </location>
</feature>
<feature type="region of interest" description="Disordered" evidence="3">
    <location>
        <begin position="499"/>
        <end position="522"/>
    </location>
</feature>
<dbReference type="AlphaFoldDB" id="A0AAP0BV38"/>
<dbReference type="PROSITE" id="PS50084">
    <property type="entry name" value="KH_TYPE_1"/>
    <property type="match status" value="5"/>
</dbReference>
<feature type="domain" description="K Homology" evidence="4">
    <location>
        <begin position="150"/>
        <end position="225"/>
    </location>
</feature>
<organism evidence="5 6">
    <name type="scientific">Platanthera zijinensis</name>
    <dbReference type="NCBI Taxonomy" id="2320716"/>
    <lineage>
        <taxon>Eukaryota</taxon>
        <taxon>Viridiplantae</taxon>
        <taxon>Streptophyta</taxon>
        <taxon>Embryophyta</taxon>
        <taxon>Tracheophyta</taxon>
        <taxon>Spermatophyta</taxon>
        <taxon>Magnoliopsida</taxon>
        <taxon>Liliopsida</taxon>
        <taxon>Asparagales</taxon>
        <taxon>Orchidaceae</taxon>
        <taxon>Orchidoideae</taxon>
        <taxon>Orchideae</taxon>
        <taxon>Orchidinae</taxon>
        <taxon>Platanthera</taxon>
    </lineage>
</organism>
<keyword evidence="2" id="KW-0694">RNA-binding</keyword>
<feature type="region of interest" description="Disordered" evidence="3">
    <location>
        <begin position="1"/>
        <end position="42"/>
    </location>
</feature>
<evidence type="ECO:0000256" key="1">
    <source>
        <dbReference type="ARBA" id="ARBA00022737"/>
    </source>
</evidence>
<dbReference type="Gene3D" id="3.30.310.210">
    <property type="match status" value="1"/>
</dbReference>
<accession>A0AAP0BV38</accession>
<feature type="compositionally biased region" description="Polar residues" evidence="3">
    <location>
        <begin position="506"/>
        <end position="522"/>
    </location>
</feature>
<dbReference type="SMART" id="SM00322">
    <property type="entry name" value="KH"/>
    <property type="match status" value="5"/>
</dbReference>
<dbReference type="PANTHER" id="PTHR10288">
    <property type="entry name" value="KH DOMAIN CONTAINING RNA BINDING PROTEIN"/>
    <property type="match status" value="1"/>
</dbReference>
<feature type="compositionally biased region" description="Polar residues" evidence="3">
    <location>
        <begin position="33"/>
        <end position="42"/>
    </location>
</feature>
<keyword evidence="6" id="KW-1185">Reference proteome</keyword>
<comment type="caution">
    <text evidence="5">The sequence shown here is derived from an EMBL/GenBank/DDBJ whole genome shotgun (WGS) entry which is preliminary data.</text>
</comment>
<name>A0AAP0BV38_9ASPA</name>
<dbReference type="InterPro" id="IPR004087">
    <property type="entry name" value="KH_dom"/>
</dbReference>
<protein>
    <submittedName>
        <fullName evidence="5">KH domain-containing protein</fullName>
    </submittedName>
</protein>
<keyword evidence="1" id="KW-0677">Repeat</keyword>
<feature type="domain" description="K Homology" evidence="4">
    <location>
        <begin position="376"/>
        <end position="451"/>
    </location>
</feature>
<feature type="domain" description="K Homology" evidence="4">
    <location>
        <begin position="49"/>
        <end position="119"/>
    </location>
</feature>
<evidence type="ECO:0000256" key="3">
    <source>
        <dbReference type="SAM" id="MobiDB-lite"/>
    </source>
</evidence>
<evidence type="ECO:0000259" key="4">
    <source>
        <dbReference type="SMART" id="SM00322"/>
    </source>
</evidence>
<dbReference type="Gene3D" id="3.30.1370.10">
    <property type="entry name" value="K Homology domain, type 1"/>
    <property type="match status" value="3"/>
</dbReference>
<dbReference type="Proteomes" id="UP001418222">
    <property type="component" value="Unassembled WGS sequence"/>
</dbReference>
<dbReference type="CDD" id="cd22459">
    <property type="entry name" value="KH-I_PEPPER_rpt1_like"/>
    <property type="match status" value="2"/>
</dbReference>
<dbReference type="GO" id="GO:0003723">
    <property type="term" value="F:RNA binding"/>
    <property type="evidence" value="ECO:0007669"/>
    <property type="project" value="UniProtKB-UniRule"/>
</dbReference>
<feature type="domain" description="K Homology" evidence="4">
    <location>
        <begin position="293"/>
        <end position="366"/>
    </location>
</feature>